<dbReference type="Gene3D" id="3.30.9.10">
    <property type="entry name" value="D-Amino Acid Oxidase, subunit A, domain 2"/>
    <property type="match status" value="1"/>
</dbReference>
<dbReference type="InterPro" id="IPR006076">
    <property type="entry name" value="FAD-dep_OxRdtase"/>
</dbReference>
<dbReference type="Pfam" id="PF01266">
    <property type="entry name" value="DAO"/>
    <property type="match status" value="1"/>
</dbReference>
<dbReference type="eggNOG" id="KOG2665">
    <property type="taxonomic scope" value="Eukaryota"/>
</dbReference>
<feature type="non-terminal residue" evidence="10">
    <location>
        <position position="279"/>
    </location>
</feature>
<evidence type="ECO:0000313" key="10">
    <source>
        <dbReference type="EMBL" id="KNC78773.1"/>
    </source>
</evidence>
<dbReference type="OrthoDB" id="498204at2759"/>
<evidence type="ECO:0000256" key="7">
    <source>
        <dbReference type="ARBA" id="ARBA00038878"/>
    </source>
</evidence>
<evidence type="ECO:0000256" key="4">
    <source>
        <dbReference type="ARBA" id="ARBA00023002"/>
    </source>
</evidence>
<dbReference type="AlphaFoldDB" id="A0A0L0FS27"/>
<keyword evidence="3" id="KW-0274">FAD</keyword>
<dbReference type="EC" id="1.1.99.2" evidence="7"/>
<evidence type="ECO:0000256" key="1">
    <source>
        <dbReference type="ARBA" id="ARBA00001974"/>
    </source>
</evidence>
<dbReference type="InterPro" id="IPR036188">
    <property type="entry name" value="FAD/NAD-bd_sf"/>
</dbReference>
<keyword evidence="11" id="KW-1185">Reference proteome</keyword>
<dbReference type="GeneID" id="25909318"/>
<evidence type="ECO:0000259" key="9">
    <source>
        <dbReference type="Pfam" id="PF01266"/>
    </source>
</evidence>
<dbReference type="Gene3D" id="3.50.50.60">
    <property type="entry name" value="FAD/NAD(P)-binding domain"/>
    <property type="match status" value="1"/>
</dbReference>
<dbReference type="EMBL" id="KQ242427">
    <property type="protein sequence ID" value="KNC78773.1"/>
    <property type="molecule type" value="Genomic_DNA"/>
</dbReference>
<sequence length="279" mass="30474">MSAFASYTCSRHVSLRALRAIAGSVLSKKYSTAIRPDGEIYDVAVLGGGIVGVTTAREIKKKYPNKTITIIEKESEVGGHQTNHNSGVIHAGIYYKPGSSIARCCVRGLDLMYEYCAKHNIPAKRVGKLIAAVDENEHKVLLDLIKNGQENGVKGLEIFYREQVKAKEPYVDVYSALWSPNTGVVDFAQVTRHIASALANNGEVDVRLQFEVKSMQKKVDAHGDVLVEIQGLEQRQLGPVKTVRARHAISCCGLQSDLVGRLGGGAVLPKIVNFRGRYV</sequence>
<proteinExistence type="inferred from homology"/>
<keyword evidence="4" id="KW-0560">Oxidoreductase</keyword>
<comment type="catalytic activity">
    <reaction evidence="5">
        <text>(S)-2-hydroxyglutarate + A = 2-oxoglutarate + AH2</text>
        <dbReference type="Rhea" id="RHEA:21252"/>
        <dbReference type="ChEBI" id="CHEBI:13193"/>
        <dbReference type="ChEBI" id="CHEBI:16782"/>
        <dbReference type="ChEBI" id="CHEBI:16810"/>
        <dbReference type="ChEBI" id="CHEBI:17499"/>
        <dbReference type="EC" id="1.1.99.2"/>
    </reaction>
</comment>
<evidence type="ECO:0000256" key="5">
    <source>
        <dbReference type="ARBA" id="ARBA00036066"/>
    </source>
</evidence>
<organism evidence="10 11">
    <name type="scientific">Sphaeroforma arctica JP610</name>
    <dbReference type="NCBI Taxonomy" id="667725"/>
    <lineage>
        <taxon>Eukaryota</taxon>
        <taxon>Ichthyosporea</taxon>
        <taxon>Ichthyophonida</taxon>
        <taxon>Sphaeroforma</taxon>
    </lineage>
</organism>
<dbReference type="RefSeq" id="XP_014152675.1">
    <property type="nucleotide sequence ID" value="XM_014297200.1"/>
</dbReference>
<protein>
    <recommendedName>
        <fullName evidence="8">L-2-hydroxyglutarate dehydrogenase, mitochondrial</fullName>
        <ecNumber evidence="7">1.1.99.2</ecNumber>
    </recommendedName>
</protein>
<dbReference type="PANTHER" id="PTHR43104">
    <property type="entry name" value="L-2-HYDROXYGLUTARATE DEHYDROGENASE, MITOCHONDRIAL"/>
    <property type="match status" value="1"/>
</dbReference>
<evidence type="ECO:0000256" key="8">
    <source>
        <dbReference type="ARBA" id="ARBA00041137"/>
    </source>
</evidence>
<evidence type="ECO:0000256" key="6">
    <source>
        <dbReference type="ARBA" id="ARBA00037941"/>
    </source>
</evidence>
<evidence type="ECO:0000256" key="3">
    <source>
        <dbReference type="ARBA" id="ARBA00022827"/>
    </source>
</evidence>
<dbReference type="STRING" id="667725.A0A0L0FS27"/>
<evidence type="ECO:0000313" key="11">
    <source>
        <dbReference type="Proteomes" id="UP000054560"/>
    </source>
</evidence>
<evidence type="ECO:0000256" key="2">
    <source>
        <dbReference type="ARBA" id="ARBA00022630"/>
    </source>
</evidence>
<dbReference type="GO" id="GO:0047545">
    <property type="term" value="F:(S)-2-hydroxyglutarate dehydrogenase activity"/>
    <property type="evidence" value="ECO:0007669"/>
    <property type="project" value="UniProtKB-EC"/>
</dbReference>
<accession>A0A0L0FS27</accession>
<gene>
    <name evidence="10" type="ORF">SARC_08814</name>
</gene>
<dbReference type="Proteomes" id="UP000054560">
    <property type="component" value="Unassembled WGS sequence"/>
</dbReference>
<dbReference type="PANTHER" id="PTHR43104:SF3">
    <property type="entry name" value="FAD DEPENDENT OXIDOREDUCTASE DOMAIN-CONTAINING PROTEIN"/>
    <property type="match status" value="1"/>
</dbReference>
<keyword evidence="2" id="KW-0285">Flavoprotein</keyword>
<reference evidence="10 11" key="1">
    <citation type="submission" date="2011-02" db="EMBL/GenBank/DDBJ databases">
        <title>The Genome Sequence of Sphaeroforma arctica JP610.</title>
        <authorList>
            <consortium name="The Broad Institute Genome Sequencing Platform"/>
            <person name="Russ C."/>
            <person name="Cuomo C."/>
            <person name="Young S.K."/>
            <person name="Zeng Q."/>
            <person name="Gargeya S."/>
            <person name="Alvarado L."/>
            <person name="Berlin A."/>
            <person name="Chapman S.B."/>
            <person name="Chen Z."/>
            <person name="Freedman E."/>
            <person name="Gellesch M."/>
            <person name="Goldberg J."/>
            <person name="Griggs A."/>
            <person name="Gujja S."/>
            <person name="Heilman E."/>
            <person name="Heiman D."/>
            <person name="Howarth C."/>
            <person name="Mehta T."/>
            <person name="Neiman D."/>
            <person name="Pearson M."/>
            <person name="Roberts A."/>
            <person name="Saif S."/>
            <person name="Shea T."/>
            <person name="Shenoy N."/>
            <person name="Sisk P."/>
            <person name="Stolte C."/>
            <person name="Sykes S."/>
            <person name="White J."/>
            <person name="Yandava C."/>
            <person name="Burger G."/>
            <person name="Gray M.W."/>
            <person name="Holland P.W.H."/>
            <person name="King N."/>
            <person name="Lang F.B.F."/>
            <person name="Roger A.J."/>
            <person name="Ruiz-Trillo I."/>
            <person name="Haas B."/>
            <person name="Nusbaum C."/>
            <person name="Birren B."/>
        </authorList>
    </citation>
    <scope>NUCLEOTIDE SEQUENCE [LARGE SCALE GENOMIC DNA]</scope>
    <source>
        <strain evidence="10 11">JP610</strain>
    </source>
</reference>
<dbReference type="SUPFAM" id="SSF51905">
    <property type="entry name" value="FAD/NAD(P)-binding domain"/>
    <property type="match status" value="1"/>
</dbReference>
<feature type="domain" description="FAD dependent oxidoreductase" evidence="9">
    <location>
        <begin position="42"/>
        <end position="278"/>
    </location>
</feature>
<comment type="cofactor">
    <cofactor evidence="1">
        <name>FAD</name>
        <dbReference type="ChEBI" id="CHEBI:57692"/>
    </cofactor>
</comment>
<comment type="similarity">
    <text evidence="6">Belongs to the L2HGDH family.</text>
</comment>
<name>A0A0L0FS27_9EUKA</name>